<protein>
    <submittedName>
        <fullName evidence="1">Uncharacterized protein</fullName>
    </submittedName>
</protein>
<evidence type="ECO:0000313" key="2">
    <source>
        <dbReference type="Proteomes" id="UP000199337"/>
    </source>
</evidence>
<organism evidence="1 2">
    <name type="scientific">Desulfotruncus arcticus DSM 17038</name>
    <dbReference type="NCBI Taxonomy" id="1121424"/>
    <lineage>
        <taxon>Bacteria</taxon>
        <taxon>Bacillati</taxon>
        <taxon>Bacillota</taxon>
        <taxon>Clostridia</taxon>
        <taxon>Eubacteriales</taxon>
        <taxon>Desulfallaceae</taxon>
        <taxon>Desulfotruncus</taxon>
    </lineage>
</organism>
<dbReference type="AlphaFoldDB" id="A0A1I2X1Q6"/>
<gene>
    <name evidence="1" type="ORF">SAMN05660649_03767</name>
</gene>
<name>A0A1I2X1Q6_9FIRM</name>
<dbReference type="STRING" id="341036.SAMN05660649_03767"/>
<dbReference type="RefSeq" id="WP_092473200.1">
    <property type="nucleotide sequence ID" value="NZ_FOOX01000015.1"/>
</dbReference>
<reference evidence="2" key="1">
    <citation type="submission" date="2016-10" db="EMBL/GenBank/DDBJ databases">
        <authorList>
            <person name="Varghese N."/>
            <person name="Submissions S."/>
        </authorList>
    </citation>
    <scope>NUCLEOTIDE SEQUENCE [LARGE SCALE GENOMIC DNA]</scope>
    <source>
        <strain evidence="2">DSM 17038</strain>
    </source>
</reference>
<accession>A0A1I2X1Q6</accession>
<dbReference type="EMBL" id="FOOX01000015">
    <property type="protein sequence ID" value="SFH07455.1"/>
    <property type="molecule type" value="Genomic_DNA"/>
</dbReference>
<dbReference type="Proteomes" id="UP000199337">
    <property type="component" value="Unassembled WGS sequence"/>
</dbReference>
<dbReference type="OrthoDB" id="1953027at2"/>
<proteinExistence type="predicted"/>
<evidence type="ECO:0000313" key="1">
    <source>
        <dbReference type="EMBL" id="SFH07455.1"/>
    </source>
</evidence>
<sequence length="126" mass="14928">MTLKELIEKTKENLQDFSFNMSDFLDAFYNSKSTSKYRKNAIKEEPVHYEEIPQYLYAFVAATAHKLAEDYNLEIPNWTLKDIYCLKYPYFAMNAKGNLRLYLLVESPPAFKFRNLYVPENCLSRV</sequence>
<keyword evidence="2" id="KW-1185">Reference proteome</keyword>